<protein>
    <submittedName>
        <fullName evidence="3">Uncharacterized protein</fullName>
    </submittedName>
</protein>
<keyword evidence="2" id="KW-1133">Transmembrane helix</keyword>
<keyword evidence="2" id="KW-0472">Membrane</keyword>
<organism evidence="3 4">
    <name type="scientific">Eumeta variegata</name>
    <name type="common">Bagworm moth</name>
    <name type="synonym">Eumeta japonica</name>
    <dbReference type="NCBI Taxonomy" id="151549"/>
    <lineage>
        <taxon>Eukaryota</taxon>
        <taxon>Metazoa</taxon>
        <taxon>Ecdysozoa</taxon>
        <taxon>Arthropoda</taxon>
        <taxon>Hexapoda</taxon>
        <taxon>Insecta</taxon>
        <taxon>Pterygota</taxon>
        <taxon>Neoptera</taxon>
        <taxon>Endopterygota</taxon>
        <taxon>Lepidoptera</taxon>
        <taxon>Glossata</taxon>
        <taxon>Ditrysia</taxon>
        <taxon>Tineoidea</taxon>
        <taxon>Psychidae</taxon>
        <taxon>Oiketicinae</taxon>
        <taxon>Eumeta</taxon>
    </lineage>
</organism>
<evidence type="ECO:0000313" key="3">
    <source>
        <dbReference type="EMBL" id="GBP29551.1"/>
    </source>
</evidence>
<reference evidence="3 4" key="1">
    <citation type="journal article" date="2019" name="Commun. Biol.">
        <title>The bagworm genome reveals a unique fibroin gene that provides high tensile strength.</title>
        <authorList>
            <person name="Kono N."/>
            <person name="Nakamura H."/>
            <person name="Ohtoshi R."/>
            <person name="Tomita M."/>
            <person name="Numata K."/>
            <person name="Arakawa K."/>
        </authorList>
    </citation>
    <scope>NUCLEOTIDE SEQUENCE [LARGE SCALE GENOMIC DNA]</scope>
</reference>
<dbReference type="AlphaFoldDB" id="A0A4C1USV9"/>
<sequence>MEDPAQRAALLGLYSGLVQLLGCRVEFRCHFSLFVPLPSSGVCGLIILFVRKSSEKGKRGWLERAVARNFEKKKLEENESDLPSGKRRDRVTDTDISHRNLRHQLVLRRVVK</sequence>
<gene>
    <name evidence="3" type="ORF">EVAR_93348_1</name>
</gene>
<accession>A0A4C1USV9</accession>
<dbReference type="Proteomes" id="UP000299102">
    <property type="component" value="Unassembled WGS sequence"/>
</dbReference>
<feature type="region of interest" description="Disordered" evidence="1">
    <location>
        <begin position="76"/>
        <end position="95"/>
    </location>
</feature>
<feature type="compositionally biased region" description="Basic and acidic residues" evidence="1">
    <location>
        <begin position="84"/>
        <end position="95"/>
    </location>
</feature>
<name>A0A4C1USV9_EUMVA</name>
<dbReference type="EMBL" id="BGZK01000221">
    <property type="protein sequence ID" value="GBP29551.1"/>
    <property type="molecule type" value="Genomic_DNA"/>
</dbReference>
<evidence type="ECO:0000313" key="4">
    <source>
        <dbReference type="Proteomes" id="UP000299102"/>
    </source>
</evidence>
<proteinExistence type="predicted"/>
<comment type="caution">
    <text evidence="3">The sequence shown here is derived from an EMBL/GenBank/DDBJ whole genome shotgun (WGS) entry which is preliminary data.</text>
</comment>
<keyword evidence="2" id="KW-0812">Transmembrane</keyword>
<feature type="transmembrane region" description="Helical" evidence="2">
    <location>
        <begin position="32"/>
        <end position="50"/>
    </location>
</feature>
<evidence type="ECO:0000256" key="1">
    <source>
        <dbReference type="SAM" id="MobiDB-lite"/>
    </source>
</evidence>
<keyword evidence="4" id="KW-1185">Reference proteome</keyword>
<evidence type="ECO:0000256" key="2">
    <source>
        <dbReference type="SAM" id="Phobius"/>
    </source>
</evidence>